<keyword evidence="2" id="KW-1185">Reference proteome</keyword>
<accession>A0A9N9PFQ4</accession>
<protein>
    <submittedName>
        <fullName evidence="1">Uncharacterized protein</fullName>
    </submittedName>
</protein>
<sequence length="244" mass="28238">MHDGSLLHTYTLVLYKDFCLYVTISKPRYEDAWGYAPRILVHERFIRPEPSCPMESESCAATKLEIASNVSLGGSFLFRCKTWKHNSIEAPLRTERSCWLHRYQNPIAYHKGPLSACRFCDTRSHVLGIEFSPLAMTASFGSRIVFPRRFCLPQFDRTLQYSTGYSAFRRVTWFPLDGLALALDLRPHCSCRCFGPRRSLFKAKIMNIKTFELENKARRSTTKSQIEAETKMEIGCPWIMDEQL</sequence>
<organism evidence="1 2">
    <name type="scientific">Hymenoscyphus fraxineus</name>
    <dbReference type="NCBI Taxonomy" id="746836"/>
    <lineage>
        <taxon>Eukaryota</taxon>
        <taxon>Fungi</taxon>
        <taxon>Dikarya</taxon>
        <taxon>Ascomycota</taxon>
        <taxon>Pezizomycotina</taxon>
        <taxon>Leotiomycetes</taxon>
        <taxon>Helotiales</taxon>
        <taxon>Helotiaceae</taxon>
        <taxon>Hymenoscyphus</taxon>
    </lineage>
</organism>
<reference evidence="1" key="1">
    <citation type="submission" date="2021-07" db="EMBL/GenBank/DDBJ databases">
        <authorList>
            <person name="Durling M."/>
        </authorList>
    </citation>
    <scope>NUCLEOTIDE SEQUENCE</scope>
</reference>
<proteinExistence type="predicted"/>
<dbReference type="EMBL" id="CAJVRL010000038">
    <property type="protein sequence ID" value="CAG8950719.1"/>
    <property type="molecule type" value="Genomic_DNA"/>
</dbReference>
<dbReference type="Proteomes" id="UP000696280">
    <property type="component" value="Unassembled WGS sequence"/>
</dbReference>
<evidence type="ECO:0000313" key="2">
    <source>
        <dbReference type="Proteomes" id="UP000696280"/>
    </source>
</evidence>
<evidence type="ECO:0000313" key="1">
    <source>
        <dbReference type="EMBL" id="CAG8950719.1"/>
    </source>
</evidence>
<dbReference type="AlphaFoldDB" id="A0A9N9PFQ4"/>
<name>A0A9N9PFQ4_9HELO</name>
<comment type="caution">
    <text evidence="1">The sequence shown here is derived from an EMBL/GenBank/DDBJ whole genome shotgun (WGS) entry which is preliminary data.</text>
</comment>
<gene>
    <name evidence="1" type="ORF">HYFRA_00002930</name>
</gene>